<sequence>MLRRLPVSARPYLLNRTRPLLVPRPAIFPPSRQVHVRAISFSSIPRAMARAFRVPLYGAAIGAGGVGYANYKLEGVRNATSEILTNVSDKLSSAYNSATDGISAAADIGSQLGSTIQGRLSDTAAGVQDSADSFAQGTKEWWEAFTSQFTRSQDSTSSTSAGGDGGAGGKGREEKWQPGEGPGEPNRNNGGEEALLGLVGAVAAANVEEKASDPFIGGGGDEHQLLQLTRKLIEIRSVLLSVDQSDALKLPSIVVIGSQSSGKSSVLEAIVGHEFLPK</sequence>
<evidence type="ECO:0000313" key="3">
    <source>
        <dbReference type="EMBL" id="KAK8865782.1"/>
    </source>
</evidence>
<evidence type="ECO:0000259" key="2">
    <source>
        <dbReference type="PROSITE" id="PS51718"/>
    </source>
</evidence>
<accession>A0AAW0Z4A7</accession>
<dbReference type="InterPro" id="IPR022812">
    <property type="entry name" value="Dynamin"/>
</dbReference>
<dbReference type="Pfam" id="PF00350">
    <property type="entry name" value="Dynamin_N"/>
    <property type="match status" value="1"/>
</dbReference>
<keyword evidence="4" id="KW-1185">Reference proteome</keyword>
<dbReference type="InterPro" id="IPR027417">
    <property type="entry name" value="P-loop_NTPase"/>
</dbReference>
<feature type="region of interest" description="Disordered" evidence="1">
    <location>
        <begin position="148"/>
        <end position="192"/>
    </location>
</feature>
<dbReference type="Gene3D" id="3.40.50.300">
    <property type="entry name" value="P-loop containing nucleotide triphosphate hydrolases"/>
    <property type="match status" value="1"/>
</dbReference>
<proteinExistence type="predicted"/>
<protein>
    <recommendedName>
        <fullName evidence="2">Dynamin-type G domain-containing protein</fullName>
    </recommendedName>
</protein>
<dbReference type="EMBL" id="JBCAWK010000002">
    <property type="protein sequence ID" value="KAK8865782.1"/>
    <property type="molecule type" value="Genomic_DNA"/>
</dbReference>
<gene>
    <name evidence="3" type="ORF">IAR55_000929</name>
</gene>
<feature type="domain" description="Dynamin-type G" evidence="2">
    <location>
        <begin position="247"/>
        <end position="278"/>
    </location>
</feature>
<dbReference type="PROSITE" id="PS51718">
    <property type="entry name" value="G_DYNAMIN_2"/>
    <property type="match status" value="1"/>
</dbReference>
<feature type="compositionally biased region" description="Low complexity" evidence="1">
    <location>
        <begin position="148"/>
        <end position="161"/>
    </location>
</feature>
<evidence type="ECO:0000313" key="4">
    <source>
        <dbReference type="Proteomes" id="UP001388673"/>
    </source>
</evidence>
<dbReference type="InterPro" id="IPR030381">
    <property type="entry name" value="G_DYNAMIN_dom"/>
</dbReference>
<evidence type="ECO:0000256" key="1">
    <source>
        <dbReference type="SAM" id="MobiDB-lite"/>
    </source>
</evidence>
<comment type="caution">
    <text evidence="3">The sequence shown here is derived from an EMBL/GenBank/DDBJ whole genome shotgun (WGS) entry which is preliminary data.</text>
</comment>
<dbReference type="KEGG" id="kne:92178188"/>
<dbReference type="GO" id="GO:0005525">
    <property type="term" value="F:GTP binding"/>
    <property type="evidence" value="ECO:0007669"/>
    <property type="project" value="InterPro"/>
</dbReference>
<dbReference type="InterPro" id="IPR045063">
    <property type="entry name" value="Dynamin_N"/>
</dbReference>
<dbReference type="Proteomes" id="UP001388673">
    <property type="component" value="Unassembled WGS sequence"/>
</dbReference>
<dbReference type="PRINTS" id="PR00195">
    <property type="entry name" value="DYNAMIN"/>
</dbReference>
<dbReference type="RefSeq" id="XP_066805261.1">
    <property type="nucleotide sequence ID" value="XM_066944060.1"/>
</dbReference>
<organism evidence="3 4">
    <name type="scientific">Kwoniella newhampshirensis</name>
    <dbReference type="NCBI Taxonomy" id="1651941"/>
    <lineage>
        <taxon>Eukaryota</taxon>
        <taxon>Fungi</taxon>
        <taxon>Dikarya</taxon>
        <taxon>Basidiomycota</taxon>
        <taxon>Agaricomycotina</taxon>
        <taxon>Tremellomycetes</taxon>
        <taxon>Tremellales</taxon>
        <taxon>Cryptococcaceae</taxon>
        <taxon>Kwoniella</taxon>
    </lineage>
</organism>
<dbReference type="AlphaFoldDB" id="A0AAW0Z4A7"/>
<dbReference type="GeneID" id="92178188"/>
<name>A0AAW0Z4A7_9TREE</name>
<reference evidence="3 4" key="1">
    <citation type="journal article" date="2024" name="bioRxiv">
        <title>Comparative genomics of Cryptococcus and Kwoniella reveals pathogenesis evolution and contrasting karyotype dynamics via intercentromeric recombination or chromosome fusion.</title>
        <authorList>
            <person name="Coelho M.A."/>
            <person name="David-Palma M."/>
            <person name="Shea T."/>
            <person name="Bowers K."/>
            <person name="McGinley-Smith S."/>
            <person name="Mohammad A.W."/>
            <person name="Gnirke A."/>
            <person name="Yurkov A.M."/>
            <person name="Nowrousian M."/>
            <person name="Sun S."/>
            <person name="Cuomo C.A."/>
            <person name="Heitman J."/>
        </authorList>
    </citation>
    <scope>NUCLEOTIDE SEQUENCE [LARGE SCALE GENOMIC DNA]</scope>
    <source>
        <strain evidence="3 4">CBS 13917</strain>
    </source>
</reference>
<feature type="compositionally biased region" description="Low complexity" evidence="1">
    <location>
        <begin position="183"/>
        <end position="192"/>
    </location>
</feature>
<dbReference type="SUPFAM" id="SSF52540">
    <property type="entry name" value="P-loop containing nucleoside triphosphate hydrolases"/>
    <property type="match status" value="1"/>
</dbReference>